<comment type="caution">
    <text evidence="2">The sequence shown here is derived from an EMBL/GenBank/DDBJ whole genome shotgun (WGS) entry which is preliminary data.</text>
</comment>
<dbReference type="EMBL" id="DYDO01000003">
    <property type="protein sequence ID" value="DBA29378.1"/>
    <property type="molecule type" value="Genomic_DNA"/>
</dbReference>
<reference evidence="2" key="1">
    <citation type="thesis" date="2020" institute="ProQuest LLC" country="789 East Eisenhower Parkway, Ann Arbor, MI, USA">
        <title>Comparative Genomics and Chromosome Evolution.</title>
        <authorList>
            <person name="Mudd A.B."/>
        </authorList>
    </citation>
    <scope>NUCLEOTIDE SEQUENCE</scope>
    <source>
        <strain evidence="2">1538</strain>
        <tissue evidence="2">Blood</tissue>
    </source>
</reference>
<keyword evidence="1" id="KW-0812">Transmembrane</keyword>
<sequence>MQIYHKTPVQEASVPHAQQFLVSGVTCNSAKTFQTYAAALDLETGTIHQGLLIQVFYIWILSMAIAVSVENGKSKFKTHLSAELSVLPTAIRVFLAFCLCKNLRDF</sequence>
<keyword evidence="1" id="KW-0472">Membrane</keyword>
<organism evidence="2 3">
    <name type="scientific">Pyxicephalus adspersus</name>
    <name type="common">African bullfrog</name>
    <dbReference type="NCBI Taxonomy" id="30357"/>
    <lineage>
        <taxon>Eukaryota</taxon>
        <taxon>Metazoa</taxon>
        <taxon>Chordata</taxon>
        <taxon>Craniata</taxon>
        <taxon>Vertebrata</taxon>
        <taxon>Euteleostomi</taxon>
        <taxon>Amphibia</taxon>
        <taxon>Batrachia</taxon>
        <taxon>Anura</taxon>
        <taxon>Neobatrachia</taxon>
        <taxon>Ranoidea</taxon>
        <taxon>Pyxicephalidae</taxon>
        <taxon>Pyxicephalinae</taxon>
        <taxon>Pyxicephalus</taxon>
    </lineage>
</organism>
<keyword evidence="1" id="KW-1133">Transmembrane helix</keyword>
<proteinExistence type="predicted"/>
<gene>
    <name evidence="2" type="ORF">GDO54_009607</name>
</gene>
<dbReference type="Proteomes" id="UP001181693">
    <property type="component" value="Unassembled WGS sequence"/>
</dbReference>
<name>A0AAV3B3P3_PYXAD</name>
<evidence type="ECO:0000313" key="3">
    <source>
        <dbReference type="Proteomes" id="UP001181693"/>
    </source>
</evidence>
<feature type="transmembrane region" description="Helical" evidence="1">
    <location>
        <begin position="51"/>
        <end position="69"/>
    </location>
</feature>
<evidence type="ECO:0000313" key="2">
    <source>
        <dbReference type="EMBL" id="DBA29378.1"/>
    </source>
</evidence>
<protein>
    <submittedName>
        <fullName evidence="2">Uncharacterized protein</fullName>
    </submittedName>
</protein>
<evidence type="ECO:0000256" key="1">
    <source>
        <dbReference type="SAM" id="Phobius"/>
    </source>
</evidence>
<keyword evidence="3" id="KW-1185">Reference proteome</keyword>
<accession>A0AAV3B3P3</accession>
<dbReference type="AlphaFoldDB" id="A0AAV3B3P3"/>